<evidence type="ECO:0000313" key="3">
    <source>
        <dbReference type="Proteomes" id="UP001208935"/>
    </source>
</evidence>
<gene>
    <name evidence="2" type="ORF">D5039_04275</name>
</gene>
<keyword evidence="3" id="KW-1185">Reference proteome</keyword>
<comment type="caution">
    <text evidence="2">The sequence shown here is derived from an EMBL/GenBank/DDBJ whole genome shotgun (WGS) entry which is preliminary data.</text>
</comment>
<name>A0ABT3KQ73_9BURK</name>
<dbReference type="RefSeq" id="WP_265281183.1">
    <property type="nucleotide sequence ID" value="NZ_QZCW01000001.1"/>
</dbReference>
<keyword evidence="1" id="KW-0732">Signal</keyword>
<evidence type="ECO:0000256" key="1">
    <source>
        <dbReference type="SAM" id="SignalP"/>
    </source>
</evidence>
<proteinExistence type="predicted"/>
<accession>A0ABT3KQ73</accession>
<feature type="chain" id="PRO_5045446975" evidence="1">
    <location>
        <begin position="38"/>
        <end position="144"/>
    </location>
</feature>
<dbReference type="Proteomes" id="UP001208935">
    <property type="component" value="Unassembled WGS sequence"/>
</dbReference>
<organism evidence="2 3">
    <name type="scientific">Verminephrobacter aporrectodeae subsp. tuberculatae</name>
    <dbReference type="NCBI Taxonomy" id="1110392"/>
    <lineage>
        <taxon>Bacteria</taxon>
        <taxon>Pseudomonadati</taxon>
        <taxon>Pseudomonadota</taxon>
        <taxon>Betaproteobacteria</taxon>
        <taxon>Burkholderiales</taxon>
        <taxon>Comamonadaceae</taxon>
        <taxon>Verminephrobacter</taxon>
    </lineage>
</organism>
<protein>
    <submittedName>
        <fullName evidence="2">Uncharacterized protein</fullName>
    </submittedName>
</protein>
<feature type="signal peptide" evidence="1">
    <location>
        <begin position="1"/>
        <end position="37"/>
    </location>
</feature>
<reference evidence="3" key="1">
    <citation type="submission" date="2023-07" db="EMBL/GenBank/DDBJ databases">
        <title>Verminephrobacter genomes.</title>
        <authorList>
            <person name="Lund M.B."/>
        </authorList>
    </citation>
    <scope>NUCLEOTIDE SEQUENCE [LARGE SCALE GENOMIC DNA]</scope>
    <source>
        <strain evidence="3">AtM5-05</strain>
    </source>
</reference>
<dbReference type="EMBL" id="QZCW01000001">
    <property type="protein sequence ID" value="MCW5320425.1"/>
    <property type="molecule type" value="Genomic_DNA"/>
</dbReference>
<evidence type="ECO:0000313" key="2">
    <source>
        <dbReference type="EMBL" id="MCW5320425.1"/>
    </source>
</evidence>
<sequence>MNRCTTTPPLPPPARARWRAWFVCALLATLLPAAAQAQSAPGAGRSFPQRALRGILTLVSTSEATLNGQPIRLAPGLRLFSPQNALVMAHPLIGQSLRVNYLIEVSTGMLHTVWILTENEAAQPRKGSAAIISNIVTHPNAVSK</sequence>